<reference evidence="1 2" key="1">
    <citation type="submission" date="2017-11" db="EMBL/GenBank/DDBJ databases">
        <title>Genome sequence of Mesoplasma corruscae ELCA-2 (ATCC 49579).</title>
        <authorList>
            <person name="Lo W.-S."/>
            <person name="Kuo C.-H."/>
        </authorList>
    </citation>
    <scope>NUCLEOTIDE SEQUENCE [LARGE SCALE GENOMIC DNA]</scope>
    <source>
        <strain evidence="1 2">ELCA-2</strain>
    </source>
</reference>
<comment type="caution">
    <text evidence="1">The sequence shown here is derived from an EMBL/GenBank/DDBJ whole genome shotgun (WGS) entry which is preliminary data.</text>
</comment>
<dbReference type="EMBL" id="PHNF01000003">
    <property type="protein sequence ID" value="PPE05657.1"/>
    <property type="molecule type" value="Genomic_DNA"/>
</dbReference>
<name>A0A2S5RED0_9MOLU</name>
<dbReference type="Proteomes" id="UP000239785">
    <property type="component" value="Unassembled WGS sequence"/>
</dbReference>
<evidence type="ECO:0000313" key="1">
    <source>
        <dbReference type="EMBL" id="PPE05657.1"/>
    </source>
</evidence>
<dbReference type="RefSeq" id="WP_245851784.1">
    <property type="nucleotide sequence ID" value="NZ_PHNF01000003.1"/>
</dbReference>
<protein>
    <submittedName>
        <fullName evidence="1">Uncharacterized protein</fullName>
    </submittedName>
</protein>
<dbReference type="AlphaFoldDB" id="A0A2S5RED0"/>
<organism evidence="1 2">
    <name type="scientific">Mesoplasma corruscae</name>
    <dbReference type="NCBI Taxonomy" id="216874"/>
    <lineage>
        <taxon>Bacteria</taxon>
        <taxon>Bacillati</taxon>
        <taxon>Mycoplasmatota</taxon>
        <taxon>Mollicutes</taxon>
        <taxon>Entomoplasmatales</taxon>
        <taxon>Entomoplasmataceae</taxon>
        <taxon>Mesoplasma</taxon>
    </lineage>
</organism>
<accession>A0A2S5RED0</accession>
<evidence type="ECO:0000313" key="2">
    <source>
        <dbReference type="Proteomes" id="UP000239785"/>
    </source>
</evidence>
<proteinExistence type="predicted"/>
<dbReference type="InterPro" id="IPR029063">
    <property type="entry name" value="SAM-dependent_MTases_sf"/>
</dbReference>
<gene>
    <name evidence="1" type="ORF">MCORR_v1c06840</name>
</gene>
<sequence>MKKVKFIDLFAGIGGFHKALELVAKKIIIILSVYSLVKLIKNQFKHILIIFQYQKKKLLIFVI</sequence>
<keyword evidence="2" id="KW-1185">Reference proteome</keyword>
<dbReference type="Gene3D" id="3.40.50.150">
    <property type="entry name" value="Vaccinia Virus protein VP39"/>
    <property type="match status" value="1"/>
</dbReference>